<keyword evidence="2" id="KW-0472">Membrane</keyword>
<organism evidence="3 4">
    <name type="scientific">Prorocentrum cordatum</name>
    <dbReference type="NCBI Taxonomy" id="2364126"/>
    <lineage>
        <taxon>Eukaryota</taxon>
        <taxon>Sar</taxon>
        <taxon>Alveolata</taxon>
        <taxon>Dinophyceae</taxon>
        <taxon>Prorocentrales</taxon>
        <taxon>Prorocentraceae</taxon>
        <taxon>Prorocentrum</taxon>
    </lineage>
</organism>
<reference evidence="3" key="1">
    <citation type="submission" date="2023-10" db="EMBL/GenBank/DDBJ databases">
        <authorList>
            <person name="Chen Y."/>
            <person name="Shah S."/>
            <person name="Dougan E. K."/>
            <person name="Thang M."/>
            <person name="Chan C."/>
        </authorList>
    </citation>
    <scope>NUCLEOTIDE SEQUENCE [LARGE SCALE GENOMIC DNA]</scope>
</reference>
<evidence type="ECO:0000256" key="2">
    <source>
        <dbReference type="SAM" id="Phobius"/>
    </source>
</evidence>
<feature type="transmembrane region" description="Helical" evidence="2">
    <location>
        <begin position="46"/>
        <end position="62"/>
    </location>
</feature>
<evidence type="ECO:0000313" key="3">
    <source>
        <dbReference type="EMBL" id="CAK0883247.1"/>
    </source>
</evidence>
<accession>A0ABN9WAG2</accession>
<keyword evidence="2" id="KW-1133">Transmembrane helix</keyword>
<evidence type="ECO:0000256" key="1">
    <source>
        <dbReference type="SAM" id="MobiDB-lite"/>
    </source>
</evidence>
<comment type="caution">
    <text evidence="3">The sequence shown here is derived from an EMBL/GenBank/DDBJ whole genome shotgun (WGS) entry which is preliminary data.</text>
</comment>
<protein>
    <submittedName>
        <fullName evidence="3">Uncharacterized protein</fullName>
    </submittedName>
</protein>
<evidence type="ECO:0000313" key="4">
    <source>
        <dbReference type="Proteomes" id="UP001189429"/>
    </source>
</evidence>
<sequence>MSSSFTDRLKEYHRSLRPKTKDELSMKQVACFFGGLYAIIHLLGYFDLWTLGILTTVGYVVYRQVQSTWMLVAESTEETRPVPNPKTKAGKALAKQRSRQSTSEAKS</sequence>
<proteinExistence type="predicted"/>
<name>A0ABN9WAG2_9DINO</name>
<feature type="region of interest" description="Disordered" evidence="1">
    <location>
        <begin position="76"/>
        <end position="107"/>
    </location>
</feature>
<gene>
    <name evidence="3" type="ORF">PCOR1329_LOCUS65502</name>
</gene>
<dbReference type="Proteomes" id="UP001189429">
    <property type="component" value="Unassembled WGS sequence"/>
</dbReference>
<keyword evidence="2" id="KW-0812">Transmembrane</keyword>
<dbReference type="EMBL" id="CAUYUJ010018393">
    <property type="protein sequence ID" value="CAK0883247.1"/>
    <property type="molecule type" value="Genomic_DNA"/>
</dbReference>
<keyword evidence="4" id="KW-1185">Reference proteome</keyword>